<dbReference type="AlphaFoldDB" id="A0A8J3NF87"/>
<sequence>MAVLVAWRVLVFGMLELHFGAGFDARRFDTLESQFDHRRTAFARADARMRQLAAAHPRAERIAWTMAMICVRDAGRAETCASPSPRDRATYDGLWGVDVIVRQSHDRGRTFFKLYGEDPPRYTIMRAPDGTDVDEYADDRGFRSTRDLTPGWTILGPIPDLDRENAQWQE</sequence>
<evidence type="ECO:0000313" key="1">
    <source>
        <dbReference type="EMBL" id="GID14977.1"/>
    </source>
</evidence>
<accession>A0A8J3NF87</accession>
<dbReference type="Proteomes" id="UP000612808">
    <property type="component" value="Unassembled WGS sequence"/>
</dbReference>
<reference evidence="1" key="1">
    <citation type="submission" date="2021-01" db="EMBL/GenBank/DDBJ databases">
        <title>Whole genome shotgun sequence of Actinocatenispora rupis NBRC 107355.</title>
        <authorList>
            <person name="Komaki H."/>
            <person name="Tamura T."/>
        </authorList>
    </citation>
    <scope>NUCLEOTIDE SEQUENCE</scope>
    <source>
        <strain evidence="1">NBRC 107355</strain>
    </source>
</reference>
<dbReference type="EMBL" id="BOMB01000035">
    <property type="protein sequence ID" value="GID14977.1"/>
    <property type="molecule type" value="Genomic_DNA"/>
</dbReference>
<organism evidence="1 2">
    <name type="scientific">Actinocatenispora rupis</name>
    <dbReference type="NCBI Taxonomy" id="519421"/>
    <lineage>
        <taxon>Bacteria</taxon>
        <taxon>Bacillati</taxon>
        <taxon>Actinomycetota</taxon>
        <taxon>Actinomycetes</taxon>
        <taxon>Micromonosporales</taxon>
        <taxon>Micromonosporaceae</taxon>
        <taxon>Actinocatenispora</taxon>
    </lineage>
</organism>
<gene>
    <name evidence="1" type="ORF">Aru02nite_58660</name>
</gene>
<evidence type="ECO:0000313" key="2">
    <source>
        <dbReference type="Proteomes" id="UP000612808"/>
    </source>
</evidence>
<keyword evidence="2" id="KW-1185">Reference proteome</keyword>
<protein>
    <submittedName>
        <fullName evidence="1">Uncharacterized protein</fullName>
    </submittedName>
</protein>
<comment type="caution">
    <text evidence="1">The sequence shown here is derived from an EMBL/GenBank/DDBJ whole genome shotgun (WGS) entry which is preliminary data.</text>
</comment>
<name>A0A8J3NF87_9ACTN</name>
<proteinExistence type="predicted"/>